<evidence type="ECO:0000259" key="10">
    <source>
        <dbReference type="PROSITE" id="PS51198"/>
    </source>
</evidence>
<evidence type="ECO:0000313" key="11">
    <source>
        <dbReference type="EMBL" id="KWF17603.1"/>
    </source>
</evidence>
<dbReference type="PANTHER" id="PTHR11070">
    <property type="entry name" value="UVRD / RECB / PCRA DNA HELICASE FAMILY MEMBER"/>
    <property type="match status" value="1"/>
</dbReference>
<evidence type="ECO:0000256" key="7">
    <source>
        <dbReference type="ARBA" id="ARBA00034808"/>
    </source>
</evidence>
<dbReference type="GO" id="GO:0005524">
    <property type="term" value="F:ATP binding"/>
    <property type="evidence" value="ECO:0007669"/>
    <property type="project" value="UniProtKB-UniRule"/>
</dbReference>
<name>A0A132E670_9BURK</name>
<keyword evidence="4 9" id="KW-0067">ATP-binding</keyword>
<evidence type="ECO:0000313" key="12">
    <source>
        <dbReference type="Proteomes" id="UP000062912"/>
    </source>
</evidence>
<organism evidence="11 12">
    <name type="scientific">Burkholderia pseudomultivorans</name>
    <dbReference type="NCBI Taxonomy" id="1207504"/>
    <lineage>
        <taxon>Bacteria</taxon>
        <taxon>Pseudomonadati</taxon>
        <taxon>Pseudomonadota</taxon>
        <taxon>Betaproteobacteria</taxon>
        <taxon>Burkholderiales</taxon>
        <taxon>Burkholderiaceae</taxon>
        <taxon>Burkholderia</taxon>
        <taxon>Burkholderia cepacia complex</taxon>
    </lineage>
</organism>
<accession>A0A132E670</accession>
<comment type="caution">
    <text evidence="11">The sequence shown here is derived from an EMBL/GenBank/DDBJ whole genome shotgun (WGS) entry which is preliminary data.</text>
</comment>
<dbReference type="InterPro" id="IPR014016">
    <property type="entry name" value="UvrD-like_ATP-bd"/>
</dbReference>
<dbReference type="GO" id="GO:0043138">
    <property type="term" value="F:3'-5' DNA helicase activity"/>
    <property type="evidence" value="ECO:0007669"/>
    <property type="project" value="UniProtKB-EC"/>
</dbReference>
<dbReference type="InterPro" id="IPR000212">
    <property type="entry name" value="DNA_helicase_UvrD/REP"/>
</dbReference>
<evidence type="ECO:0000256" key="4">
    <source>
        <dbReference type="ARBA" id="ARBA00022840"/>
    </source>
</evidence>
<comment type="catalytic activity">
    <reaction evidence="8">
        <text>ATP + H2O = ADP + phosphate + H(+)</text>
        <dbReference type="Rhea" id="RHEA:13065"/>
        <dbReference type="ChEBI" id="CHEBI:15377"/>
        <dbReference type="ChEBI" id="CHEBI:15378"/>
        <dbReference type="ChEBI" id="CHEBI:30616"/>
        <dbReference type="ChEBI" id="CHEBI:43474"/>
        <dbReference type="ChEBI" id="CHEBI:456216"/>
        <dbReference type="EC" id="5.6.2.4"/>
    </reaction>
</comment>
<dbReference type="GO" id="GO:0003677">
    <property type="term" value="F:DNA binding"/>
    <property type="evidence" value="ECO:0007669"/>
    <property type="project" value="InterPro"/>
</dbReference>
<keyword evidence="1 9" id="KW-0547">Nucleotide-binding</keyword>
<reference evidence="11 12" key="1">
    <citation type="submission" date="2015-11" db="EMBL/GenBank/DDBJ databases">
        <title>Expanding the genomic diversity of Burkholderia species for the development of highly accurate diagnostics.</title>
        <authorList>
            <person name="Sahl J."/>
            <person name="Keim P."/>
            <person name="Wagner D."/>
        </authorList>
    </citation>
    <scope>NUCLEOTIDE SEQUENCE [LARGE SCALE GENOMIC DNA]</scope>
    <source>
        <strain evidence="11 12">MSMB368WGS</strain>
    </source>
</reference>
<evidence type="ECO:0000256" key="1">
    <source>
        <dbReference type="ARBA" id="ARBA00022741"/>
    </source>
</evidence>
<sequence length="823" mass="92083">MLSEANQSKFFSSASLVSSKGEPFHVRLMASLLSWALTRLGVLHDLSFDQGHVTGYAKGKRAGETAGRKAGYAEGLEQGKQVLEVVDRRSKDFARSGIDNNLFDSWSLPIDESLRQRVMADVRAKLPAHKQPTEDQWRMIFSTTPSTCVVAGAGSGKSTTLVLRILLLHHYLGFELSSLTVVTFTNMSRRDFVAKLIETCALWDIDLPVKEAKEVVCTFHSKILTFVRGLPGYAKVSPFEFVKKRDDVCDDEDEDRLPFETRLNALQQELLNETFTKLYADNEAFRALIQILYRRSLILPPIEDEEVQKKSTLIKKASQNDVAVMDAVEAEWRSAGKWPIAGITECREVIKVQGCTFHVHGRITALDMPVVLMPDKLPGSAFSRPGSKYRLGQELGLKQTIFRACCNVPVVWLTEPNATDGLLRWLADGASAPPGFEYQIAGEIRPESLLQCFFSAASFIENLGLDVPATVGQMKFTASDPDRMFFEALAIFWPAFESHLDVQHPKIMTFNRMFALFGEHSPANLRLVPDSVLRTMSHLMVDEFQDISPQIVSWVRAVLTEIRRRGAALHAGRNAMHSSLLCVGDDWQSIYSWRGSSPKYFLEFEDEFESPATTRVMLSENFRSHQYVIDAAEHIVRSAPAILGKKARSAGTAAADPVPVVVLDRDDAALANRVRERYAKGDSVMVLFRRGDDGEAMKTLLADLISTDARLPEKKQRLKLLTYHRSKGLEADAVFLIGDCVHMTDSPYKNQAYIAAGLGADNDITPFDTAQRHEILRLAYVAITRAARQCFWFIGAPTGAQGRPRASAYIPTDMPYFRDERER</sequence>
<dbReference type="SUPFAM" id="SSF52540">
    <property type="entry name" value="P-loop containing nucleoside triphosphate hydrolases"/>
    <property type="match status" value="1"/>
</dbReference>
<feature type="binding site" evidence="9">
    <location>
        <begin position="151"/>
        <end position="158"/>
    </location>
    <ligand>
        <name>ATP</name>
        <dbReference type="ChEBI" id="CHEBI:30616"/>
    </ligand>
</feature>
<dbReference type="PANTHER" id="PTHR11070:SF63">
    <property type="entry name" value="DNA HELICASE IV"/>
    <property type="match status" value="1"/>
</dbReference>
<evidence type="ECO:0000256" key="3">
    <source>
        <dbReference type="ARBA" id="ARBA00022806"/>
    </source>
</evidence>
<dbReference type="Proteomes" id="UP000062912">
    <property type="component" value="Unassembled WGS sequence"/>
</dbReference>
<feature type="domain" description="UvrD-like helicase ATP-binding" evidence="10">
    <location>
        <begin position="130"/>
        <end position="625"/>
    </location>
</feature>
<dbReference type="EMBL" id="LPJR01000094">
    <property type="protein sequence ID" value="KWF17603.1"/>
    <property type="molecule type" value="Genomic_DNA"/>
</dbReference>
<dbReference type="Pfam" id="PF00580">
    <property type="entry name" value="UvrD-helicase"/>
    <property type="match status" value="2"/>
</dbReference>
<evidence type="ECO:0000256" key="6">
    <source>
        <dbReference type="ARBA" id="ARBA00034617"/>
    </source>
</evidence>
<dbReference type="AlphaFoldDB" id="A0A132E670"/>
<gene>
    <name evidence="11" type="ORF">WT56_32655</name>
</gene>
<evidence type="ECO:0000256" key="5">
    <source>
        <dbReference type="ARBA" id="ARBA00023235"/>
    </source>
</evidence>
<dbReference type="Pfam" id="PF13361">
    <property type="entry name" value="UvrD_C"/>
    <property type="match status" value="1"/>
</dbReference>
<protein>
    <recommendedName>
        <fullName evidence="7">DNA 3'-5' helicase</fullName>
        <ecNumber evidence="7">5.6.2.4</ecNumber>
    </recommendedName>
</protein>
<dbReference type="GO" id="GO:0016887">
    <property type="term" value="F:ATP hydrolysis activity"/>
    <property type="evidence" value="ECO:0007669"/>
    <property type="project" value="RHEA"/>
</dbReference>
<dbReference type="InterPro" id="IPR027417">
    <property type="entry name" value="P-loop_NTPase"/>
</dbReference>
<dbReference type="GO" id="GO:0000725">
    <property type="term" value="P:recombinational repair"/>
    <property type="evidence" value="ECO:0007669"/>
    <property type="project" value="TreeGrafter"/>
</dbReference>
<evidence type="ECO:0000256" key="2">
    <source>
        <dbReference type="ARBA" id="ARBA00022801"/>
    </source>
</evidence>
<comment type="catalytic activity">
    <reaction evidence="6">
        <text>Couples ATP hydrolysis with the unwinding of duplex DNA by translocating in the 3'-5' direction.</text>
        <dbReference type="EC" id="5.6.2.4"/>
    </reaction>
</comment>
<keyword evidence="5" id="KW-0413">Isomerase</keyword>
<dbReference type="InterPro" id="IPR014017">
    <property type="entry name" value="DNA_helicase_UvrD-like_C"/>
</dbReference>
<dbReference type="Gene3D" id="3.40.50.300">
    <property type="entry name" value="P-loop containing nucleotide triphosphate hydrolases"/>
    <property type="match status" value="3"/>
</dbReference>
<dbReference type="EC" id="5.6.2.4" evidence="7"/>
<keyword evidence="3 9" id="KW-0347">Helicase</keyword>
<evidence type="ECO:0000256" key="9">
    <source>
        <dbReference type="PROSITE-ProRule" id="PRU00560"/>
    </source>
</evidence>
<dbReference type="PROSITE" id="PS51198">
    <property type="entry name" value="UVRD_HELICASE_ATP_BIND"/>
    <property type="match status" value="1"/>
</dbReference>
<proteinExistence type="predicted"/>
<keyword evidence="2 9" id="KW-0378">Hydrolase</keyword>
<evidence type="ECO:0000256" key="8">
    <source>
        <dbReference type="ARBA" id="ARBA00048988"/>
    </source>
</evidence>